<comment type="caution">
    <text evidence="2">The sequence shown here is derived from an EMBL/GenBank/DDBJ whole genome shotgun (WGS) entry which is preliminary data.</text>
</comment>
<dbReference type="Proteomes" id="UP000761264">
    <property type="component" value="Unassembled WGS sequence"/>
</dbReference>
<organism evidence="2 3">
    <name type="scientific">Pelagibius litoralis</name>
    <dbReference type="NCBI Taxonomy" id="374515"/>
    <lineage>
        <taxon>Bacteria</taxon>
        <taxon>Pseudomonadati</taxon>
        <taxon>Pseudomonadota</taxon>
        <taxon>Alphaproteobacteria</taxon>
        <taxon>Rhodospirillales</taxon>
        <taxon>Rhodovibrionaceae</taxon>
        <taxon>Pelagibius</taxon>
    </lineage>
</organism>
<evidence type="ECO:0000259" key="1">
    <source>
        <dbReference type="PROSITE" id="PS51819"/>
    </source>
</evidence>
<dbReference type="InterPro" id="IPR037523">
    <property type="entry name" value="VOC_core"/>
</dbReference>
<protein>
    <submittedName>
        <fullName evidence="2">Glyoxalase</fullName>
    </submittedName>
</protein>
<proteinExistence type="predicted"/>
<sequence length="136" mass="14663">MSADAYGRSLTGFGVNMLVRDMARSLAFLSEVLQIETVYSDRDFAVCRYRGQEWMLHSDASYHSNPLLSLTGDGAIRGAGLELRLYGIDPDAAAARAEAGGHHLLQAPADKPHGLREAFIVDPDGYVWVPSAAKAG</sequence>
<accession>A0A967C3Z7</accession>
<dbReference type="InterPro" id="IPR004360">
    <property type="entry name" value="Glyas_Fos-R_dOase_dom"/>
</dbReference>
<dbReference type="AlphaFoldDB" id="A0A967C3Z7"/>
<gene>
    <name evidence="2" type="ORF">HBA54_05850</name>
</gene>
<reference evidence="2" key="1">
    <citation type="submission" date="2020-03" db="EMBL/GenBank/DDBJ databases">
        <title>Genome of Pelagibius litoralis DSM 21314T.</title>
        <authorList>
            <person name="Wang G."/>
        </authorList>
    </citation>
    <scope>NUCLEOTIDE SEQUENCE</scope>
    <source>
        <strain evidence="2">DSM 21314</strain>
    </source>
</reference>
<feature type="domain" description="VOC" evidence="1">
    <location>
        <begin position="9"/>
        <end position="133"/>
    </location>
</feature>
<dbReference type="PROSITE" id="PS51819">
    <property type="entry name" value="VOC"/>
    <property type="match status" value="1"/>
</dbReference>
<dbReference type="Gene3D" id="3.10.180.10">
    <property type="entry name" value="2,3-Dihydroxybiphenyl 1,2-Dioxygenase, domain 1"/>
    <property type="match status" value="1"/>
</dbReference>
<dbReference type="Pfam" id="PF00903">
    <property type="entry name" value="Glyoxalase"/>
    <property type="match status" value="1"/>
</dbReference>
<dbReference type="SUPFAM" id="SSF54593">
    <property type="entry name" value="Glyoxalase/Bleomycin resistance protein/Dihydroxybiphenyl dioxygenase"/>
    <property type="match status" value="1"/>
</dbReference>
<keyword evidence="3" id="KW-1185">Reference proteome</keyword>
<dbReference type="EMBL" id="JAAQPH010000003">
    <property type="protein sequence ID" value="NIA68109.1"/>
    <property type="molecule type" value="Genomic_DNA"/>
</dbReference>
<evidence type="ECO:0000313" key="2">
    <source>
        <dbReference type="EMBL" id="NIA68109.1"/>
    </source>
</evidence>
<evidence type="ECO:0000313" key="3">
    <source>
        <dbReference type="Proteomes" id="UP000761264"/>
    </source>
</evidence>
<name>A0A967C3Z7_9PROT</name>
<dbReference type="InterPro" id="IPR029068">
    <property type="entry name" value="Glyas_Bleomycin-R_OHBP_Dase"/>
</dbReference>